<dbReference type="PANTHER" id="PTHR24234:SF9">
    <property type="entry name" value="G-PROTEIN COUPLED RECEPTOR 132-RELATED"/>
    <property type="match status" value="1"/>
</dbReference>
<dbReference type="Pfam" id="PF00001">
    <property type="entry name" value="7tm_1"/>
    <property type="match status" value="1"/>
</dbReference>
<keyword evidence="9" id="KW-0325">Glycoprotein</keyword>
<dbReference type="InterPro" id="IPR017452">
    <property type="entry name" value="GPCR_Rhodpsn_7TM"/>
</dbReference>
<evidence type="ECO:0000259" key="13">
    <source>
        <dbReference type="PROSITE" id="PS50262"/>
    </source>
</evidence>
<protein>
    <recommendedName>
        <fullName evidence="13">G-protein coupled receptors family 1 profile domain-containing protein</fullName>
    </recommendedName>
</protein>
<evidence type="ECO:0000256" key="5">
    <source>
        <dbReference type="ARBA" id="ARBA00023040"/>
    </source>
</evidence>
<feature type="transmembrane region" description="Helical" evidence="12">
    <location>
        <begin position="52"/>
        <end position="73"/>
    </location>
</feature>
<keyword evidence="3 11" id="KW-0812">Transmembrane</keyword>
<feature type="transmembrane region" description="Helical" evidence="12">
    <location>
        <begin position="20"/>
        <end position="40"/>
    </location>
</feature>
<evidence type="ECO:0000256" key="8">
    <source>
        <dbReference type="ARBA" id="ARBA00023170"/>
    </source>
</evidence>
<feature type="transmembrane region" description="Helical" evidence="12">
    <location>
        <begin position="217"/>
        <end position="238"/>
    </location>
</feature>
<feature type="transmembrane region" description="Helical" evidence="12">
    <location>
        <begin position="131"/>
        <end position="153"/>
    </location>
</feature>
<dbReference type="AlphaFoldDB" id="A0A9D3T3M7"/>
<evidence type="ECO:0000313" key="14">
    <source>
        <dbReference type="EMBL" id="KAG7465318.1"/>
    </source>
</evidence>
<evidence type="ECO:0000256" key="3">
    <source>
        <dbReference type="ARBA" id="ARBA00022692"/>
    </source>
</evidence>
<feature type="domain" description="G-protein coupled receptors family 1 profile" evidence="13">
    <location>
        <begin position="31"/>
        <end position="281"/>
    </location>
</feature>
<evidence type="ECO:0000256" key="6">
    <source>
        <dbReference type="ARBA" id="ARBA00023136"/>
    </source>
</evidence>
<evidence type="ECO:0000256" key="12">
    <source>
        <dbReference type="SAM" id="Phobius"/>
    </source>
</evidence>
<keyword evidence="4 12" id="KW-1133">Transmembrane helix</keyword>
<keyword evidence="10 11" id="KW-0807">Transducer</keyword>
<keyword evidence="7" id="KW-1015">Disulfide bond</keyword>
<evidence type="ECO:0000256" key="7">
    <source>
        <dbReference type="ARBA" id="ARBA00023157"/>
    </source>
</evidence>
<keyword evidence="15" id="KW-1185">Reference proteome</keyword>
<dbReference type="OrthoDB" id="9946711at2759"/>
<evidence type="ECO:0000256" key="2">
    <source>
        <dbReference type="ARBA" id="ARBA00022475"/>
    </source>
</evidence>
<feature type="transmembrane region" description="Helical" evidence="12">
    <location>
        <begin position="173"/>
        <end position="196"/>
    </location>
</feature>
<reference evidence="14" key="1">
    <citation type="submission" date="2021-01" db="EMBL/GenBank/DDBJ databases">
        <authorList>
            <person name="Zahm M."/>
            <person name="Roques C."/>
            <person name="Cabau C."/>
            <person name="Klopp C."/>
            <person name="Donnadieu C."/>
            <person name="Jouanno E."/>
            <person name="Lampietro C."/>
            <person name="Louis A."/>
            <person name="Herpin A."/>
            <person name="Echchiki A."/>
            <person name="Berthelot C."/>
            <person name="Parey E."/>
            <person name="Roest-Crollius H."/>
            <person name="Braasch I."/>
            <person name="Postlethwait J."/>
            <person name="Bobe J."/>
            <person name="Montfort J."/>
            <person name="Bouchez O."/>
            <person name="Begum T."/>
            <person name="Mejri S."/>
            <person name="Adams A."/>
            <person name="Chen W.-J."/>
            <person name="Guiguen Y."/>
        </authorList>
    </citation>
    <scope>NUCLEOTIDE SEQUENCE</scope>
    <source>
        <strain evidence="14">YG-15Mar2019-1</strain>
        <tissue evidence="14">Brain</tissue>
    </source>
</reference>
<organism evidence="14 15">
    <name type="scientific">Megalops atlanticus</name>
    <name type="common">Tarpon</name>
    <name type="synonym">Clupea gigantea</name>
    <dbReference type="NCBI Taxonomy" id="7932"/>
    <lineage>
        <taxon>Eukaryota</taxon>
        <taxon>Metazoa</taxon>
        <taxon>Chordata</taxon>
        <taxon>Craniata</taxon>
        <taxon>Vertebrata</taxon>
        <taxon>Euteleostomi</taxon>
        <taxon>Actinopterygii</taxon>
        <taxon>Neopterygii</taxon>
        <taxon>Teleostei</taxon>
        <taxon>Elopiformes</taxon>
        <taxon>Megalopidae</taxon>
        <taxon>Megalops</taxon>
    </lineage>
</organism>
<evidence type="ECO:0000256" key="9">
    <source>
        <dbReference type="ARBA" id="ARBA00023180"/>
    </source>
</evidence>
<keyword evidence="8 11" id="KW-0675">Receptor</keyword>
<dbReference type="InterPro" id="IPR000276">
    <property type="entry name" value="GPCR_Rhodpsn"/>
</dbReference>
<accession>A0A9D3T3M7</accession>
<sequence>MASESCNLSLGTDAVGLTCIYSLSFSLGLPANLLSLWGLYQLGLSGGGVQMVCLVNLLLSDLLQLLTLPLWIIYLRGAHRWPYSRASCEFVGYVFYVNLYASVAFLCFIALDRYLAIVHPLASRRVRTVRVAVLSGAVIWALTFLFCLSGLYPSVFDPESQHCLERYPVSTRYAGFKIGTIVLGFLLPCGVLGYTSARIGVTLRSSPSVSSHDRRKIVGTLFVITLIFVIIFGPYHLVGSYKFVAFFLTADRCGLERSLFLPYRLCYGLTSLNNLLDPLFYIFLSNNIRQELRSMPCLRKGSSTSEGICHNHPLELEDRL</sequence>
<comment type="caution">
    <text evidence="14">The sequence shown here is derived from an EMBL/GenBank/DDBJ whole genome shotgun (WGS) entry which is preliminary data.</text>
</comment>
<dbReference type="PROSITE" id="PS00237">
    <property type="entry name" value="G_PROTEIN_RECEP_F1_1"/>
    <property type="match status" value="1"/>
</dbReference>
<dbReference type="Proteomes" id="UP001046870">
    <property type="component" value="Chromosome 14"/>
</dbReference>
<gene>
    <name evidence="14" type="ORF">MATL_G00175130</name>
</gene>
<dbReference type="SUPFAM" id="SSF81321">
    <property type="entry name" value="Family A G protein-coupled receptor-like"/>
    <property type="match status" value="1"/>
</dbReference>
<feature type="transmembrane region" description="Helical" evidence="12">
    <location>
        <begin position="93"/>
        <end position="111"/>
    </location>
</feature>
<comment type="similarity">
    <text evidence="11">Belongs to the G-protein coupled receptor 1 family.</text>
</comment>
<evidence type="ECO:0000256" key="1">
    <source>
        <dbReference type="ARBA" id="ARBA00004651"/>
    </source>
</evidence>
<comment type="subcellular location">
    <subcellularLocation>
        <location evidence="1">Cell membrane</location>
        <topology evidence="1">Multi-pass membrane protein</topology>
    </subcellularLocation>
</comment>
<name>A0A9D3T3M7_MEGAT</name>
<evidence type="ECO:0000256" key="4">
    <source>
        <dbReference type="ARBA" id="ARBA00022989"/>
    </source>
</evidence>
<keyword evidence="5 11" id="KW-0297">G-protein coupled receptor</keyword>
<dbReference type="PRINTS" id="PR00237">
    <property type="entry name" value="GPCRRHODOPSN"/>
</dbReference>
<evidence type="ECO:0000313" key="15">
    <source>
        <dbReference type="Proteomes" id="UP001046870"/>
    </source>
</evidence>
<dbReference type="GO" id="GO:0005886">
    <property type="term" value="C:plasma membrane"/>
    <property type="evidence" value="ECO:0007669"/>
    <property type="project" value="UniProtKB-SubCell"/>
</dbReference>
<keyword evidence="6 12" id="KW-0472">Membrane</keyword>
<dbReference type="PROSITE" id="PS50262">
    <property type="entry name" value="G_PROTEIN_RECEP_F1_2"/>
    <property type="match status" value="1"/>
</dbReference>
<dbReference type="EMBL" id="JAFDVH010000014">
    <property type="protein sequence ID" value="KAG7465318.1"/>
    <property type="molecule type" value="Genomic_DNA"/>
</dbReference>
<dbReference type="Gene3D" id="1.20.1070.10">
    <property type="entry name" value="Rhodopsin 7-helix transmembrane proteins"/>
    <property type="match status" value="1"/>
</dbReference>
<evidence type="ECO:0000256" key="11">
    <source>
        <dbReference type="RuleBase" id="RU000688"/>
    </source>
</evidence>
<keyword evidence="2" id="KW-1003">Cell membrane</keyword>
<proteinExistence type="inferred from homology"/>
<dbReference type="GO" id="GO:0004930">
    <property type="term" value="F:G protein-coupled receptor activity"/>
    <property type="evidence" value="ECO:0007669"/>
    <property type="project" value="UniProtKB-KW"/>
</dbReference>
<evidence type="ECO:0000256" key="10">
    <source>
        <dbReference type="ARBA" id="ARBA00023224"/>
    </source>
</evidence>
<dbReference type="PANTHER" id="PTHR24234">
    <property type="entry name" value="LYSOPHOSPHATIDIC ACID RECEPTOR 5/SPHINGOSYLPHOSPHORYLCHOLINE RECEPTOR"/>
    <property type="match status" value="1"/>
</dbReference>
<dbReference type="PRINTS" id="PR01157">
    <property type="entry name" value="P2YPURNOCPTR"/>
</dbReference>